<protein>
    <recommendedName>
        <fullName evidence="3">Guanylate cyclase domain-containing protein</fullName>
    </recommendedName>
</protein>
<name>A0A0P0CHA7_9BACT</name>
<evidence type="ECO:0008006" key="3">
    <source>
        <dbReference type="Google" id="ProtNLM"/>
    </source>
</evidence>
<reference evidence="1 2" key="1">
    <citation type="submission" date="2015-08" db="EMBL/GenBank/DDBJ databases">
        <title>Complete genome sequence of Rufibacter tibetensis strain 1351t, a radiation-resistant bacterium from tibet plateau.</title>
        <authorList>
            <person name="Dai J."/>
        </authorList>
    </citation>
    <scope>NUCLEOTIDE SEQUENCE [LARGE SCALE GENOMIC DNA]</scope>
    <source>
        <strain evidence="1 2">1351</strain>
    </source>
</reference>
<accession>A0A0P0CHA7</accession>
<dbReference type="Proteomes" id="UP000061382">
    <property type="component" value="Chromosome"/>
</dbReference>
<dbReference type="STRING" id="512763.DC20_05875"/>
<dbReference type="RefSeq" id="WP_062542976.1">
    <property type="nucleotide sequence ID" value="NZ_CP012643.1"/>
</dbReference>
<evidence type="ECO:0000313" key="2">
    <source>
        <dbReference type="Proteomes" id="UP000061382"/>
    </source>
</evidence>
<proteinExistence type="predicted"/>
<dbReference type="KEGG" id="rti:DC20_05875"/>
<evidence type="ECO:0000313" key="1">
    <source>
        <dbReference type="EMBL" id="ALI98585.1"/>
    </source>
</evidence>
<dbReference type="OrthoDB" id="8235971at2"/>
<sequence>MYENRITAFIDILGFRNIVNKTTADSNYAKQVFEVLSTMNSEFITSEMFAELNLNAIPKSEIEEVKQTRSMMSKALLGESSIKVTHFSDSIVLSIGLENDMYAMSLIEYLGRLIYRLWKDFKILIRGSITVGRLVHVEGGPLFGPAMVNAYDLETNLASHPRIILDDYCSLIVKNSQSYNLMKLLFLPFSESKTTNNKEYTIKNGLEINLATIFKHMLNSPLGLHPIKRTEIFEEIKDSTVFLSKILKGEELDRVKAKYQYLIDRIRETQYPPNQ</sequence>
<dbReference type="AlphaFoldDB" id="A0A0P0CHA7"/>
<organism evidence="1 2">
    <name type="scientific">Rufibacter tibetensis</name>
    <dbReference type="NCBI Taxonomy" id="512763"/>
    <lineage>
        <taxon>Bacteria</taxon>
        <taxon>Pseudomonadati</taxon>
        <taxon>Bacteroidota</taxon>
        <taxon>Cytophagia</taxon>
        <taxon>Cytophagales</taxon>
        <taxon>Hymenobacteraceae</taxon>
        <taxon>Rufibacter</taxon>
    </lineage>
</organism>
<dbReference type="EMBL" id="CP012643">
    <property type="protein sequence ID" value="ALI98585.1"/>
    <property type="molecule type" value="Genomic_DNA"/>
</dbReference>
<dbReference type="PATRIC" id="fig|512763.3.peg.1301"/>
<gene>
    <name evidence="1" type="ORF">DC20_05875</name>
</gene>
<keyword evidence="2" id="KW-1185">Reference proteome</keyword>